<dbReference type="Proteomes" id="UP000012065">
    <property type="component" value="Unassembled WGS sequence"/>
</dbReference>
<evidence type="ECO:0000256" key="1">
    <source>
        <dbReference type="SAM" id="MobiDB-lite"/>
    </source>
</evidence>
<organism evidence="2 3">
    <name type="scientific">Thanatephorus cucumeris (strain AG1-IB / isolate 7/3/14)</name>
    <name type="common">Lettuce bottom rot fungus</name>
    <name type="synonym">Rhizoctonia solani</name>
    <dbReference type="NCBI Taxonomy" id="1108050"/>
    <lineage>
        <taxon>Eukaryota</taxon>
        <taxon>Fungi</taxon>
        <taxon>Dikarya</taxon>
        <taxon>Basidiomycota</taxon>
        <taxon>Agaricomycotina</taxon>
        <taxon>Agaricomycetes</taxon>
        <taxon>Cantharellales</taxon>
        <taxon>Ceratobasidiaceae</taxon>
        <taxon>Rhizoctonia</taxon>
        <taxon>Rhizoctonia solani AG-1</taxon>
    </lineage>
</organism>
<dbReference type="AlphaFoldDB" id="M5C6S1"/>
<dbReference type="EMBL" id="CAOJ01013956">
    <property type="protein sequence ID" value="CCO35019.1"/>
    <property type="molecule type" value="Genomic_DNA"/>
</dbReference>
<protein>
    <submittedName>
        <fullName evidence="2">Uncharacterized protein</fullName>
    </submittedName>
</protein>
<name>M5C6S1_THACB</name>
<reference evidence="2 3" key="1">
    <citation type="journal article" date="2013" name="J. Biotechnol.">
        <title>Establishment and interpretation of the genome sequence of the phytopathogenic fungus Rhizoctonia solani AG1-IB isolate 7/3/14.</title>
        <authorList>
            <person name="Wibberg D.W."/>
            <person name="Jelonek L.J."/>
            <person name="Rupp O.R."/>
            <person name="Hennig M.H."/>
            <person name="Eikmeyer F.E."/>
            <person name="Goesmann A.G."/>
            <person name="Hartmann A.H."/>
            <person name="Borriss R.B."/>
            <person name="Grosch R.G."/>
            <person name="Puehler A.P."/>
            <person name="Schlueter A.S."/>
        </authorList>
    </citation>
    <scope>NUCLEOTIDE SEQUENCE [LARGE SCALE GENOMIC DNA]</scope>
    <source>
        <strain evidence="3">AG1-IB / isolate 7/3/14</strain>
    </source>
</reference>
<proteinExistence type="predicted"/>
<feature type="compositionally biased region" description="Polar residues" evidence="1">
    <location>
        <begin position="72"/>
        <end position="81"/>
    </location>
</feature>
<gene>
    <name evidence="2" type="ORF">BN14_09132</name>
</gene>
<dbReference type="HOGENOM" id="CLU_2279386_0_0_1"/>
<evidence type="ECO:0000313" key="3">
    <source>
        <dbReference type="Proteomes" id="UP000012065"/>
    </source>
</evidence>
<comment type="caution">
    <text evidence="2">The sequence shown here is derived from an EMBL/GenBank/DDBJ whole genome shotgun (WGS) entry which is preliminary data.</text>
</comment>
<feature type="region of interest" description="Disordered" evidence="1">
    <location>
        <begin position="61"/>
        <end position="102"/>
    </location>
</feature>
<evidence type="ECO:0000313" key="2">
    <source>
        <dbReference type="EMBL" id="CCO35019.1"/>
    </source>
</evidence>
<accession>M5C6S1</accession>
<sequence>MHRLQNQWISYVAEYSGVPDTPEPDTISVEEMESRLFKNAHQDSICLRMQELAAEELGQPMEINESDEEGTQGLTPRSSTPLPAEYNDHGVLTARAKGKGRA</sequence>